<name>A0A0E9T0B8_ANGAN</name>
<sequence length="49" mass="5598">MEQMWQRPRSTSESIFQSTISCVAFTLNNNTVMFLSNAILGHSRCIALY</sequence>
<protein>
    <submittedName>
        <fullName evidence="1">Uncharacterized protein</fullName>
    </submittedName>
</protein>
<proteinExistence type="predicted"/>
<dbReference type="EMBL" id="GBXM01061513">
    <property type="protein sequence ID" value="JAH47064.1"/>
    <property type="molecule type" value="Transcribed_RNA"/>
</dbReference>
<evidence type="ECO:0000313" key="1">
    <source>
        <dbReference type="EMBL" id="JAH47064.1"/>
    </source>
</evidence>
<organism evidence="1">
    <name type="scientific">Anguilla anguilla</name>
    <name type="common">European freshwater eel</name>
    <name type="synonym">Muraena anguilla</name>
    <dbReference type="NCBI Taxonomy" id="7936"/>
    <lineage>
        <taxon>Eukaryota</taxon>
        <taxon>Metazoa</taxon>
        <taxon>Chordata</taxon>
        <taxon>Craniata</taxon>
        <taxon>Vertebrata</taxon>
        <taxon>Euteleostomi</taxon>
        <taxon>Actinopterygii</taxon>
        <taxon>Neopterygii</taxon>
        <taxon>Teleostei</taxon>
        <taxon>Anguilliformes</taxon>
        <taxon>Anguillidae</taxon>
        <taxon>Anguilla</taxon>
    </lineage>
</organism>
<dbReference type="AlphaFoldDB" id="A0A0E9T0B8"/>
<accession>A0A0E9T0B8</accession>
<reference evidence="1" key="1">
    <citation type="submission" date="2014-11" db="EMBL/GenBank/DDBJ databases">
        <authorList>
            <person name="Amaro Gonzalez C."/>
        </authorList>
    </citation>
    <scope>NUCLEOTIDE SEQUENCE</scope>
</reference>
<reference evidence="1" key="2">
    <citation type="journal article" date="2015" name="Fish Shellfish Immunol.">
        <title>Early steps in the European eel (Anguilla anguilla)-Vibrio vulnificus interaction in the gills: Role of the RtxA13 toxin.</title>
        <authorList>
            <person name="Callol A."/>
            <person name="Pajuelo D."/>
            <person name="Ebbesson L."/>
            <person name="Teles M."/>
            <person name="MacKenzie S."/>
            <person name="Amaro C."/>
        </authorList>
    </citation>
    <scope>NUCLEOTIDE SEQUENCE</scope>
</reference>